<evidence type="ECO:0000259" key="3">
    <source>
        <dbReference type="Pfam" id="PF01408"/>
    </source>
</evidence>
<keyword evidence="6" id="KW-1185">Reference proteome</keyword>
<dbReference type="EMBL" id="CP042476">
    <property type="protein sequence ID" value="QED37852.1"/>
    <property type="molecule type" value="Genomic_DNA"/>
</dbReference>
<feature type="domain" description="Gfo/Idh/MocA-like oxidoreductase C-terminal" evidence="4">
    <location>
        <begin position="137"/>
        <end position="346"/>
    </location>
</feature>
<dbReference type="InterPro" id="IPR036291">
    <property type="entry name" value="NAD(P)-bd_dom_sf"/>
</dbReference>
<dbReference type="InterPro" id="IPR000683">
    <property type="entry name" value="Gfo/Idh/MocA-like_OxRdtase_N"/>
</dbReference>
<dbReference type="Proteomes" id="UP000321954">
    <property type="component" value="Chromosome"/>
</dbReference>
<evidence type="ECO:0000313" key="5">
    <source>
        <dbReference type="EMBL" id="QED37852.1"/>
    </source>
</evidence>
<accession>A0A5B8YIT3</accession>
<dbReference type="PANTHER" id="PTHR43708">
    <property type="entry name" value="CONSERVED EXPRESSED OXIDOREDUCTASE (EUROFUNG)"/>
    <property type="match status" value="1"/>
</dbReference>
<name>A0A5B8YIT3_9FLAO</name>
<dbReference type="Pfam" id="PF01408">
    <property type="entry name" value="GFO_IDH_MocA"/>
    <property type="match status" value="1"/>
</dbReference>
<dbReference type="AlphaFoldDB" id="A0A5B8YIT3"/>
<dbReference type="InterPro" id="IPR051317">
    <property type="entry name" value="Gfo/Idh/MocA_oxidoreduct"/>
</dbReference>
<dbReference type="Gene3D" id="3.30.360.10">
    <property type="entry name" value="Dihydrodipicolinate Reductase, domain 2"/>
    <property type="match status" value="1"/>
</dbReference>
<reference evidence="5 6" key="1">
    <citation type="submission" date="2019-08" db="EMBL/GenBank/DDBJ databases">
        <title>Antarcticibacterium arcticum sp. nov., a bacterium isolated from marine sediment of the Canadian Beaufort Sea.</title>
        <authorList>
            <person name="Lee Y.M."/>
            <person name="Baek K."/>
            <person name="Lee D.-H."/>
            <person name="Shin S.C."/>
            <person name="Jin Y.K."/>
            <person name="Park Y."/>
        </authorList>
    </citation>
    <scope>NUCLEOTIDE SEQUENCE [LARGE SCALE GENOMIC DNA]</scope>
    <source>
        <strain evidence="5 6">PAMC 28998</strain>
    </source>
</reference>
<dbReference type="OrthoDB" id="9815825at2"/>
<dbReference type="PANTHER" id="PTHR43708:SF5">
    <property type="entry name" value="CONSERVED EXPRESSED OXIDOREDUCTASE (EUROFUNG)-RELATED"/>
    <property type="match status" value="1"/>
</dbReference>
<dbReference type="Pfam" id="PF02894">
    <property type="entry name" value="GFO_IDH_MocA_C"/>
    <property type="match status" value="1"/>
</dbReference>
<evidence type="ECO:0000259" key="4">
    <source>
        <dbReference type="Pfam" id="PF02894"/>
    </source>
</evidence>
<evidence type="ECO:0000256" key="1">
    <source>
        <dbReference type="ARBA" id="ARBA00010928"/>
    </source>
</evidence>
<dbReference type="NCBIfam" id="NF008607">
    <property type="entry name" value="PRK11579.1"/>
    <property type="match status" value="1"/>
</dbReference>
<dbReference type="Gene3D" id="3.40.50.720">
    <property type="entry name" value="NAD(P)-binding Rossmann-like Domain"/>
    <property type="match status" value="1"/>
</dbReference>
<dbReference type="KEGG" id="anp:FK178_09005"/>
<gene>
    <name evidence="5" type="ORF">FK178_09005</name>
</gene>
<dbReference type="InterPro" id="IPR004104">
    <property type="entry name" value="Gfo/Idh/MocA-like_OxRdtase_C"/>
</dbReference>
<proteinExistence type="inferred from homology"/>
<organism evidence="5 6">
    <name type="scientific">Antarcticibacterium arcticum</name>
    <dbReference type="NCBI Taxonomy" id="2585771"/>
    <lineage>
        <taxon>Bacteria</taxon>
        <taxon>Pseudomonadati</taxon>
        <taxon>Bacteroidota</taxon>
        <taxon>Flavobacteriia</taxon>
        <taxon>Flavobacteriales</taxon>
        <taxon>Flavobacteriaceae</taxon>
        <taxon>Antarcticibacterium</taxon>
    </lineage>
</organism>
<comment type="similarity">
    <text evidence="1">Belongs to the Gfo/Idh/MocA family.</text>
</comment>
<dbReference type="GO" id="GO:0000166">
    <property type="term" value="F:nucleotide binding"/>
    <property type="evidence" value="ECO:0007669"/>
    <property type="project" value="InterPro"/>
</dbReference>
<evidence type="ECO:0000256" key="2">
    <source>
        <dbReference type="ARBA" id="ARBA00023002"/>
    </source>
</evidence>
<dbReference type="RefSeq" id="WP_146833789.1">
    <property type="nucleotide sequence ID" value="NZ_CP042476.1"/>
</dbReference>
<sequence length="348" mass="38985">MKNIKIGMAGYGKGGRIYNAPIISSIDGFKISKIMTTDPLNTAAAREDFPDARIVAKIDDITNDPAIDLVVITAPNHLHKKLAKKALTAGKHVVVEKPFTPTVKEAEELIKLANKNNLVLTVNHNRRWDSDFLTVEKLIENKKLGEIVDYESHFDRYRSEVPGGWKEDIKNPGSGILYDLGSHLIDQALVLFGTPTEVFADLRAQRKNAEVPDNFEVLLFYPNLKVSLNGGMLVNLKGPAFAVHGRKGSFLKYGADPQEEMLKNGLKPAGNWGWGMEAQELWGKFNLQEDSGTIESEVGDYRKFYQNVQEVIKGKEELIVKPEQARDVIKIIELAMQSNKEKRRVAFQ</sequence>
<dbReference type="SUPFAM" id="SSF51735">
    <property type="entry name" value="NAD(P)-binding Rossmann-fold domains"/>
    <property type="match status" value="1"/>
</dbReference>
<keyword evidence="2" id="KW-0560">Oxidoreductase</keyword>
<feature type="domain" description="Gfo/Idh/MocA-like oxidoreductase N-terminal" evidence="3">
    <location>
        <begin position="4"/>
        <end position="124"/>
    </location>
</feature>
<evidence type="ECO:0000313" key="6">
    <source>
        <dbReference type="Proteomes" id="UP000321954"/>
    </source>
</evidence>
<protein>
    <submittedName>
        <fullName evidence="5">Oxidoreductase</fullName>
    </submittedName>
</protein>
<dbReference type="GO" id="GO:0016491">
    <property type="term" value="F:oxidoreductase activity"/>
    <property type="evidence" value="ECO:0007669"/>
    <property type="project" value="UniProtKB-KW"/>
</dbReference>